<sequence length="366" mass="41417">MAPSTDSAPAAFWITEVHPNAGPKTYQTHQRSQLPESAPQNFEHALLLDFEPVFPPGEPCTLEAMRARIKRVVQNDHNSDRPPIDLVAFVCGDRGGEGRVWRALDGLQPRHLLVKGGTPGDFNFNGLTRLSTKWPLQHVWISSCMSRNYEEFDPIYDTVTSLSFFDCEDPSSFLPELPRLRKFAVFESGSCSVFAHAIHYRMTHPEMLQVLHIQTTDGIDFEDEYHAGDFCNALQQCLSLKTLEFYTIYRFDGDDRDEEHQVFAKSLPPSLQHLRIRGPAFLLSSDFAEDRRILTECAADPGWLPNLETITFRLDAKNHAHIKNRFSPQDAANPRAPEIDAFLTTLKGSHPSLEVVEWDRSVLGGL</sequence>
<gene>
    <name evidence="1" type="ORF">BDN72DRAFT_843369</name>
</gene>
<evidence type="ECO:0000313" key="1">
    <source>
        <dbReference type="EMBL" id="TFK67197.1"/>
    </source>
</evidence>
<reference evidence="1 2" key="1">
    <citation type="journal article" date="2019" name="Nat. Ecol. Evol.">
        <title>Megaphylogeny resolves global patterns of mushroom evolution.</title>
        <authorList>
            <person name="Varga T."/>
            <person name="Krizsan K."/>
            <person name="Foldi C."/>
            <person name="Dima B."/>
            <person name="Sanchez-Garcia M."/>
            <person name="Sanchez-Ramirez S."/>
            <person name="Szollosi G.J."/>
            <person name="Szarkandi J.G."/>
            <person name="Papp V."/>
            <person name="Albert L."/>
            <person name="Andreopoulos W."/>
            <person name="Angelini C."/>
            <person name="Antonin V."/>
            <person name="Barry K.W."/>
            <person name="Bougher N.L."/>
            <person name="Buchanan P."/>
            <person name="Buyck B."/>
            <person name="Bense V."/>
            <person name="Catcheside P."/>
            <person name="Chovatia M."/>
            <person name="Cooper J."/>
            <person name="Damon W."/>
            <person name="Desjardin D."/>
            <person name="Finy P."/>
            <person name="Geml J."/>
            <person name="Haridas S."/>
            <person name="Hughes K."/>
            <person name="Justo A."/>
            <person name="Karasinski D."/>
            <person name="Kautmanova I."/>
            <person name="Kiss B."/>
            <person name="Kocsube S."/>
            <person name="Kotiranta H."/>
            <person name="LaButti K.M."/>
            <person name="Lechner B.E."/>
            <person name="Liimatainen K."/>
            <person name="Lipzen A."/>
            <person name="Lukacs Z."/>
            <person name="Mihaltcheva S."/>
            <person name="Morgado L.N."/>
            <person name="Niskanen T."/>
            <person name="Noordeloos M.E."/>
            <person name="Ohm R.A."/>
            <person name="Ortiz-Santana B."/>
            <person name="Ovrebo C."/>
            <person name="Racz N."/>
            <person name="Riley R."/>
            <person name="Savchenko A."/>
            <person name="Shiryaev A."/>
            <person name="Soop K."/>
            <person name="Spirin V."/>
            <person name="Szebenyi C."/>
            <person name="Tomsovsky M."/>
            <person name="Tulloss R.E."/>
            <person name="Uehling J."/>
            <person name="Grigoriev I.V."/>
            <person name="Vagvolgyi C."/>
            <person name="Papp T."/>
            <person name="Martin F.M."/>
            <person name="Miettinen O."/>
            <person name="Hibbett D.S."/>
            <person name="Nagy L.G."/>
        </authorList>
    </citation>
    <scope>NUCLEOTIDE SEQUENCE [LARGE SCALE GENOMIC DNA]</scope>
    <source>
        <strain evidence="1 2">NL-1719</strain>
    </source>
</reference>
<dbReference type="Proteomes" id="UP000308600">
    <property type="component" value="Unassembled WGS sequence"/>
</dbReference>
<organism evidence="1 2">
    <name type="scientific">Pluteus cervinus</name>
    <dbReference type="NCBI Taxonomy" id="181527"/>
    <lineage>
        <taxon>Eukaryota</taxon>
        <taxon>Fungi</taxon>
        <taxon>Dikarya</taxon>
        <taxon>Basidiomycota</taxon>
        <taxon>Agaricomycotina</taxon>
        <taxon>Agaricomycetes</taxon>
        <taxon>Agaricomycetidae</taxon>
        <taxon>Agaricales</taxon>
        <taxon>Pluteineae</taxon>
        <taxon>Pluteaceae</taxon>
        <taxon>Pluteus</taxon>
    </lineage>
</organism>
<name>A0ACD3ANK1_9AGAR</name>
<proteinExistence type="predicted"/>
<keyword evidence="2" id="KW-1185">Reference proteome</keyword>
<accession>A0ACD3ANK1</accession>
<protein>
    <submittedName>
        <fullName evidence="1">Uncharacterized protein</fullName>
    </submittedName>
</protein>
<dbReference type="EMBL" id="ML208382">
    <property type="protein sequence ID" value="TFK67197.1"/>
    <property type="molecule type" value="Genomic_DNA"/>
</dbReference>
<evidence type="ECO:0000313" key="2">
    <source>
        <dbReference type="Proteomes" id="UP000308600"/>
    </source>
</evidence>